<dbReference type="PANTHER" id="PTHR14885:SF3">
    <property type="entry name" value="CILIA- AND FLAGELLA-ASSOCIATED PROTEIN 44"/>
    <property type="match status" value="1"/>
</dbReference>
<dbReference type="GO" id="GO:0003341">
    <property type="term" value="P:cilium movement"/>
    <property type="evidence" value="ECO:0007669"/>
    <property type="project" value="UniProtKB-ARBA"/>
</dbReference>
<evidence type="ECO:0000256" key="4">
    <source>
        <dbReference type="ARBA" id="ARBA00022737"/>
    </source>
</evidence>
<dbReference type="SUPFAM" id="SSF50978">
    <property type="entry name" value="WD40 repeat-like"/>
    <property type="match status" value="1"/>
</dbReference>
<dbReference type="InterPro" id="IPR055439">
    <property type="entry name" value="Beta-prop_EML_1st"/>
</dbReference>
<feature type="compositionally biased region" description="Basic and acidic residues" evidence="15">
    <location>
        <begin position="95"/>
        <end position="104"/>
    </location>
</feature>
<feature type="compositionally biased region" description="Acidic residues" evidence="15">
    <location>
        <begin position="1643"/>
        <end position="1672"/>
    </location>
</feature>
<feature type="region of interest" description="Disordered" evidence="15">
    <location>
        <begin position="1956"/>
        <end position="1978"/>
    </location>
</feature>
<feature type="region of interest" description="Disordered" evidence="15">
    <location>
        <begin position="850"/>
        <end position="893"/>
    </location>
</feature>
<proteinExistence type="inferred from homology"/>
<feature type="compositionally biased region" description="Basic and acidic residues" evidence="15">
    <location>
        <begin position="878"/>
        <end position="888"/>
    </location>
</feature>
<feature type="repeat" description="WD" evidence="13">
    <location>
        <begin position="638"/>
        <end position="670"/>
    </location>
</feature>
<comment type="function">
    <text evidence="10">Flagellar protein involved in sperm flagellum axoneme organization and function.</text>
</comment>
<protein>
    <recommendedName>
        <fullName evidence="12">Cilia- and flagella-associated protein 44</fullName>
    </recommendedName>
</protein>
<dbReference type="InterPro" id="IPR015943">
    <property type="entry name" value="WD40/YVTN_repeat-like_dom_sf"/>
</dbReference>
<dbReference type="EMBL" id="CACVKT020004646">
    <property type="protein sequence ID" value="CAC5390949.1"/>
    <property type="molecule type" value="Genomic_DNA"/>
</dbReference>
<comment type="subcellular location">
    <subcellularLocation>
        <location evidence="1">Cytoplasm</location>
        <location evidence="1">Cytoskeleton</location>
        <location evidence="1">Flagellum axoneme</location>
    </subcellularLocation>
</comment>
<feature type="compositionally biased region" description="Pro residues" evidence="15">
    <location>
        <begin position="1961"/>
        <end position="1970"/>
    </location>
</feature>
<feature type="compositionally biased region" description="Basic and acidic residues" evidence="15">
    <location>
        <begin position="77"/>
        <end position="88"/>
    </location>
</feature>
<evidence type="ECO:0000256" key="7">
    <source>
        <dbReference type="ARBA" id="ARBA00023069"/>
    </source>
</evidence>
<dbReference type="GO" id="GO:0060285">
    <property type="term" value="P:cilium-dependent cell motility"/>
    <property type="evidence" value="ECO:0007669"/>
    <property type="project" value="UniProtKB-ARBA"/>
</dbReference>
<name>A0A6J8C7C8_MYTCO</name>
<evidence type="ECO:0000256" key="11">
    <source>
        <dbReference type="ARBA" id="ARBA00060934"/>
    </source>
</evidence>
<dbReference type="PANTHER" id="PTHR14885">
    <property type="entry name" value="CILIA- AND FLAGELLA-ASSOCIATED PROTEIN 43-RELATED"/>
    <property type="match status" value="1"/>
</dbReference>
<evidence type="ECO:0000256" key="1">
    <source>
        <dbReference type="ARBA" id="ARBA00004611"/>
    </source>
</evidence>
<feature type="compositionally biased region" description="Basic and acidic residues" evidence="15">
    <location>
        <begin position="261"/>
        <end position="271"/>
    </location>
</feature>
<evidence type="ECO:0000256" key="13">
    <source>
        <dbReference type="PROSITE-ProRule" id="PRU00221"/>
    </source>
</evidence>
<dbReference type="PROSITE" id="PS00678">
    <property type="entry name" value="WD_REPEATS_1"/>
    <property type="match status" value="1"/>
</dbReference>
<dbReference type="Pfam" id="PF25828">
    <property type="entry name" value="CC_Cfap43"/>
    <property type="match status" value="1"/>
</dbReference>
<keyword evidence="5 17" id="KW-0282">Flagellum</keyword>
<evidence type="ECO:0000256" key="6">
    <source>
        <dbReference type="ARBA" id="ARBA00023054"/>
    </source>
</evidence>
<accession>A0A6J8C7C8</accession>
<feature type="repeat" description="WD" evidence="13">
    <location>
        <begin position="550"/>
        <end position="572"/>
    </location>
</feature>
<evidence type="ECO:0000313" key="17">
    <source>
        <dbReference type="EMBL" id="CAC5390949.1"/>
    </source>
</evidence>
<dbReference type="Pfam" id="PF23409">
    <property type="entry name" value="Beta-prop_EML"/>
    <property type="match status" value="1"/>
</dbReference>
<dbReference type="InterPro" id="IPR011047">
    <property type="entry name" value="Quinoprotein_ADH-like_sf"/>
</dbReference>
<evidence type="ECO:0000256" key="14">
    <source>
        <dbReference type="SAM" id="Coils"/>
    </source>
</evidence>
<dbReference type="InterPro" id="IPR036322">
    <property type="entry name" value="WD40_repeat_dom_sf"/>
</dbReference>
<evidence type="ECO:0000256" key="8">
    <source>
        <dbReference type="ARBA" id="ARBA00023212"/>
    </source>
</evidence>
<dbReference type="Pfam" id="PF00400">
    <property type="entry name" value="WD40"/>
    <property type="match status" value="2"/>
</dbReference>
<evidence type="ECO:0000256" key="2">
    <source>
        <dbReference type="ARBA" id="ARBA00022490"/>
    </source>
</evidence>
<feature type="region of interest" description="Disordered" evidence="15">
    <location>
        <begin position="1640"/>
        <end position="1676"/>
    </location>
</feature>
<feature type="compositionally biased region" description="Basic and acidic residues" evidence="15">
    <location>
        <begin position="850"/>
        <end position="869"/>
    </location>
</feature>
<feature type="compositionally biased region" description="Basic and acidic residues" evidence="15">
    <location>
        <begin position="22"/>
        <end position="67"/>
    </location>
</feature>
<evidence type="ECO:0000256" key="3">
    <source>
        <dbReference type="ARBA" id="ARBA00022574"/>
    </source>
</evidence>
<reference evidence="17 18" key="1">
    <citation type="submission" date="2020-06" db="EMBL/GenBank/DDBJ databases">
        <authorList>
            <person name="Li R."/>
            <person name="Bekaert M."/>
        </authorList>
    </citation>
    <scope>NUCLEOTIDE SEQUENCE [LARGE SCALE GENOMIC DNA]</scope>
    <source>
        <strain evidence="18">wild</strain>
    </source>
</reference>
<organism evidence="17 18">
    <name type="scientific">Mytilus coruscus</name>
    <name type="common">Sea mussel</name>
    <dbReference type="NCBI Taxonomy" id="42192"/>
    <lineage>
        <taxon>Eukaryota</taxon>
        <taxon>Metazoa</taxon>
        <taxon>Spiralia</taxon>
        <taxon>Lophotrochozoa</taxon>
        <taxon>Mollusca</taxon>
        <taxon>Bivalvia</taxon>
        <taxon>Autobranchia</taxon>
        <taxon>Pteriomorphia</taxon>
        <taxon>Mytilida</taxon>
        <taxon>Mytiloidea</taxon>
        <taxon>Mytilidae</taxon>
        <taxon>Mytilinae</taxon>
        <taxon>Mytilus</taxon>
    </lineage>
</organism>
<keyword evidence="2" id="KW-0963">Cytoplasm</keyword>
<evidence type="ECO:0000256" key="12">
    <source>
        <dbReference type="ARBA" id="ARBA00074727"/>
    </source>
</evidence>
<evidence type="ECO:0000256" key="10">
    <source>
        <dbReference type="ARBA" id="ARBA00055223"/>
    </source>
</evidence>
<evidence type="ECO:0000256" key="5">
    <source>
        <dbReference type="ARBA" id="ARBA00022846"/>
    </source>
</evidence>
<dbReference type="PROSITE" id="PS50082">
    <property type="entry name" value="WD_REPEATS_2"/>
    <property type="match status" value="2"/>
</dbReference>
<evidence type="ECO:0000256" key="15">
    <source>
        <dbReference type="SAM" id="MobiDB-lite"/>
    </source>
</evidence>
<feature type="domain" description="EML-like first beta-propeller" evidence="16">
    <location>
        <begin position="356"/>
        <end position="565"/>
    </location>
</feature>
<dbReference type="SUPFAM" id="SSF50998">
    <property type="entry name" value="Quinoprotein alcohol dehydrogenase-like"/>
    <property type="match status" value="1"/>
</dbReference>
<feature type="coiled-coil region" evidence="14">
    <location>
        <begin position="1577"/>
        <end position="1604"/>
    </location>
</feature>
<keyword evidence="9" id="KW-0966">Cell projection</keyword>
<sequence>MISLYTLAEPQKETSDTNGTTEETKTEQPTESKPQTEGDQIKQEEKPVEESVAKDSESQEQEVKPTEGETTAPTEQTKNETLETKPDEGTTAEGKAPEVQKQEETTQETQQEGDKKEAEKSEAKEEVKTEEGEKKEGAEGEKEEAEGAKKDEGEKKEDEVKKEDEGQKKEEERQKKEEEGQKKEEEEQKKEEEEQKKEEEGQKKEEEGQKKEEEGQKKEDGEGEKKGEDEDGDDKKDKDGEGDTNQSAKEGVEEEKETDESEHKKEKKKETEKTIADDFFYDYETFVSKATVSEGSGLPQDMLSLQYSFGYDCTKRNNLHLLDDHTVCFAAGNLIQILDLNTKEQKYLRSTSGGGIGAITVHPSQKYFAVGEKGHTPNINIFEYPSLKLYRILRGGTEKSYASLNFSPDGNLLASQGGDPDFMLTLWEWKKEQTVLRYKAFSQDVFRVTFSADLEGQLTTAGTSHIRFWKMADTFTGLKLQGQLGKFGRTEITDIEGYVELPDGKVLSGSEWGNMLLWEGGLIKVEITRKGKKSCHQGPIEQILLDEGELITVGSDGYIRVWDFESIDTADATDDSATFEMEPMNELKVGNDVNLKSIIKCTDAENEITVWYAQDAHGGIWKLDLSFSHTSSAPEKMFTYHAGAILGCDISPESHLVASTGVDQTVRLFDYVQRKQICEKKYASKGSSLLWAPKLVDTKCATVIAGFQDGVVRVLAIKQLDEESLHSKRHKNSVELDIIQAFKPHSKSVVSIATDHAGEILATGGEDSTVFFMNINGLSYEPIGFVQVPAPVRKVQWSPGRFKRSTLLVFCEEGYVVEIDSPEGANIQFKSIKSKVRHEEELEKKRIEEAARKKKEEDDRRRRIERGLETESEQGDEPEAKKEPEPEWHPYIPEKASPILTGYYSEEGKFWLSMGEFDAGYLYECKFLNEAEKAGLPEEVHDEPIRYVPVLESNDVPIHNITFSNNGKQVLFGMEDGAIRIHSVDVEFDISTLNFFWQLNIHDNNYGHLTGLKLGYDALSLISVGADGNFFMYNVMTQENLDKKIAEAKAKLPSAKKKDDDKVGDDIDDPSAYSIEDAKQKAEYDKMMKLAEEKKREVRRQISKFRRQFKGLLEKNEGLPMNIQLKKEEFEMDREIKEELQKQRDERIEIVRKELAWESEKQRIALEKLRKRYKDVVECERIVVKAFETSHEVASFRAAKLSDDFYHMKAEFERRKTNMTRDDLTRDPTRELMTGQTRLTEMGTDAGGKQDDATAKVTTTTTLKGSMGERISKALGKVEEKKKKRAQRRAQWDDLYSTKPEDDFEDPNDVASIKEAKDNMGYFNLKTAKDYIVPDHLRMNVEKARGRLLVLKDLIHEYKYNFNLKLLSLRDKKIQIIEEIKDVVCNLKEVRQKLDDTNRKTIPPVPEMQLCEMPEKKLEYTRETLIKFKKEYEQQQKASKGSSTGGFGGFGGFGGETKAVSPTPARLVSETKAKTDSASSEVLEDVELTPLEIELKQAEDIKMLYEQDRLLNRINELVQNFDAELRILRHEKFKLDIVMKNADLRQVTLFEELVLLKEFEKREDVLAEKVTNKAQEKIDMQNKIVEITNKIEMKKKEIEKMGEKDRALQAQFLVLLGEKNQWAEYLTKVYKKKIKRAKKKVSEDDESEESDDDSDDDSEWDEDEDESDDDAGGYDLDICPPGCDQTLYDNTCAMREKRLDIEEALVEEKKNNETLKKELESMNKKLKVIIGALKTAQNDLEAFQLEKQQKLNELDVVDLSQTLVFESNGVNRLQHRIKELEHEKQLQKKQMKEARKTHVTLIKDRKVFDAKIREMEEQTNEMMIAKFGQHVDIEKLETITVNRAIEELKEKLRITEIQCSEEVSEWDEKIKDKKNKITLLIRDNTNRLDQLNLLMNEQKQFEKSLDSRQKNLGEEYSGIRKADVHEKQRLIQLVQLQAQEIDALKEEIMLLSRKGGHILPPAQPPLPQTPPNLRTISN</sequence>
<dbReference type="Gene3D" id="2.130.10.10">
    <property type="entry name" value="YVTN repeat-like/Quinoprotein amine dehydrogenase"/>
    <property type="match status" value="2"/>
</dbReference>
<evidence type="ECO:0000259" key="16">
    <source>
        <dbReference type="Pfam" id="PF23409"/>
    </source>
</evidence>
<dbReference type="FunFam" id="2.130.10.10:FF:000401">
    <property type="entry name" value="Cilia- and flagella-associated protein 44"/>
    <property type="match status" value="1"/>
</dbReference>
<keyword evidence="3 13" id="KW-0853">WD repeat</keyword>
<dbReference type="InterPro" id="IPR001680">
    <property type="entry name" value="WD40_rpt"/>
</dbReference>
<comment type="similarity">
    <text evidence="11">Belongs to the CFAP44 family.</text>
</comment>
<dbReference type="InterPro" id="IPR019775">
    <property type="entry name" value="WD40_repeat_CS"/>
</dbReference>
<evidence type="ECO:0000256" key="9">
    <source>
        <dbReference type="ARBA" id="ARBA00023273"/>
    </source>
</evidence>
<feature type="coiled-coil region" evidence="14">
    <location>
        <begin position="1927"/>
        <end position="1954"/>
    </location>
</feature>
<dbReference type="OrthoDB" id="1935234at2759"/>
<feature type="region of interest" description="Disordered" evidence="15">
    <location>
        <begin position="1"/>
        <end position="271"/>
    </location>
</feature>
<gene>
    <name evidence="17" type="ORF">MCOR_25996</name>
</gene>
<keyword evidence="4" id="KW-0677">Repeat</keyword>
<keyword evidence="6 14" id="KW-0175">Coiled coil</keyword>
<evidence type="ECO:0000313" key="18">
    <source>
        <dbReference type="Proteomes" id="UP000507470"/>
    </source>
</evidence>
<keyword evidence="8" id="KW-0206">Cytoskeleton</keyword>
<feature type="coiled-coil region" evidence="14">
    <location>
        <begin position="1038"/>
        <end position="1115"/>
    </location>
</feature>
<keyword evidence="18" id="KW-1185">Reference proteome</keyword>
<feature type="compositionally biased region" description="Basic and acidic residues" evidence="15">
    <location>
        <begin position="112"/>
        <end position="241"/>
    </location>
</feature>
<dbReference type="Proteomes" id="UP000507470">
    <property type="component" value="Unassembled WGS sequence"/>
</dbReference>
<dbReference type="SMART" id="SM00320">
    <property type="entry name" value="WD40"/>
    <property type="match status" value="8"/>
</dbReference>
<keyword evidence="7" id="KW-0969">Cilium</keyword>
<feature type="coiled-coil region" evidence="14">
    <location>
        <begin position="1698"/>
        <end position="1797"/>
    </location>
</feature>